<dbReference type="Gene3D" id="3.30.420.10">
    <property type="entry name" value="Ribonuclease H-like superfamily/Ribonuclease H"/>
    <property type="match status" value="1"/>
</dbReference>
<dbReference type="PANTHER" id="PTHR35004">
    <property type="entry name" value="TRANSPOSASE RV3428C-RELATED"/>
    <property type="match status" value="1"/>
</dbReference>
<name>A0A1Y4EPR0_9FIRM</name>
<dbReference type="Proteomes" id="UP000196258">
    <property type="component" value="Unassembled WGS sequence"/>
</dbReference>
<dbReference type="SUPFAM" id="SSF53098">
    <property type="entry name" value="Ribonuclease H-like"/>
    <property type="match status" value="1"/>
</dbReference>
<evidence type="ECO:0000313" key="4">
    <source>
        <dbReference type="Proteomes" id="UP000196258"/>
    </source>
</evidence>
<dbReference type="GO" id="GO:0015074">
    <property type="term" value="P:DNA integration"/>
    <property type="evidence" value="ECO:0007669"/>
    <property type="project" value="InterPro"/>
</dbReference>
<dbReference type="EMBL" id="NFLB01000009">
    <property type="protein sequence ID" value="OUQ04818.1"/>
    <property type="molecule type" value="Genomic_DNA"/>
</dbReference>
<dbReference type="AlphaFoldDB" id="A0A1Y4EPR0"/>
<dbReference type="GO" id="GO:0003676">
    <property type="term" value="F:nucleic acid binding"/>
    <property type="evidence" value="ECO:0007669"/>
    <property type="project" value="InterPro"/>
</dbReference>
<sequence>MPKKVSVKPILELRAAGISMRKIESLMHVSRHTISAIYKAADVHSISWDNVKDFDEDKIYEMLFPPVPKTSVFEEVDYDYIHSELKKTGVNLKLLWNEYRNQCISKGTIPCGYTKFCKGYSNYVQLSNVTNHLTHKPGSTIEVDWSGPTMSILTPDGERIKVYLFVATLPYSQYSFVKPCLDMKQETWLKCHIDMFEFFGGIPIKIVCDNLKTGVIKHPKEGEIVLNEAYESLAQHYMVAIMPAQVRKPKQKPSVEGTVGKIASAIIAKLRNIRFISLSHVEEEIFKALKEFNDAPFQKREGSRTEVFMNCEKEMLRELPAIPYEVCTWLYDHKVSLDFHVSFKTNKYSVPYQYVGKKVDIKVNSNSLEIFYEHSRIAIHPKLPDYMKYKYSTIEDHMPDAFQKVEWDDERIKRWANKIGPSTFVVINKIFDSVKIKEQGYNSCLAVLKLANKFSNDRLENACELALTKVKCPRYHHLNGILMNNQDLIWMSNKDSNKKIDDGGYVRGADYYGGKYND</sequence>
<gene>
    <name evidence="3" type="ORF">B5E91_09055</name>
</gene>
<dbReference type="PANTHER" id="PTHR35004:SF8">
    <property type="entry name" value="TRANSPOSASE RV3428C-RELATED"/>
    <property type="match status" value="1"/>
</dbReference>
<comment type="caution">
    <text evidence="3">The sequence shown here is derived from an EMBL/GenBank/DDBJ whole genome shotgun (WGS) entry which is preliminary data.</text>
</comment>
<comment type="similarity">
    <text evidence="1">Belongs to the transposase IS21/IS408/IS1162 family.</text>
</comment>
<dbReference type="InterPro" id="IPR054353">
    <property type="entry name" value="IstA-like_C"/>
</dbReference>
<dbReference type="InterPro" id="IPR036397">
    <property type="entry name" value="RNaseH_sf"/>
</dbReference>
<reference evidence="4" key="1">
    <citation type="submission" date="2017-04" db="EMBL/GenBank/DDBJ databases">
        <title>Function of individual gut microbiota members based on whole genome sequencing of pure cultures obtained from chicken caecum.</title>
        <authorList>
            <person name="Medvecky M."/>
            <person name="Cejkova D."/>
            <person name="Polansky O."/>
            <person name="Karasova D."/>
            <person name="Kubasova T."/>
            <person name="Cizek A."/>
            <person name="Rychlik I."/>
        </authorList>
    </citation>
    <scope>NUCLEOTIDE SEQUENCE [LARGE SCALE GENOMIC DNA]</scope>
    <source>
        <strain evidence="4">An149</strain>
    </source>
</reference>
<proteinExistence type="inferred from homology"/>
<organism evidence="3 4">
    <name type="scientific">Thomasclavelia spiroformis</name>
    <dbReference type="NCBI Taxonomy" id="29348"/>
    <lineage>
        <taxon>Bacteria</taxon>
        <taxon>Bacillati</taxon>
        <taxon>Bacillota</taxon>
        <taxon>Erysipelotrichia</taxon>
        <taxon>Erysipelotrichales</taxon>
        <taxon>Coprobacillaceae</taxon>
        <taxon>Thomasclavelia</taxon>
    </lineage>
</organism>
<dbReference type="NCBIfam" id="NF033546">
    <property type="entry name" value="transpos_IS21"/>
    <property type="match status" value="1"/>
</dbReference>
<dbReference type="InterPro" id="IPR001584">
    <property type="entry name" value="Integrase_cat-core"/>
</dbReference>
<accession>A0A1Y4EPR0</accession>
<dbReference type="PROSITE" id="PS50994">
    <property type="entry name" value="INTEGRASE"/>
    <property type="match status" value="1"/>
</dbReference>
<evidence type="ECO:0000259" key="2">
    <source>
        <dbReference type="PROSITE" id="PS50994"/>
    </source>
</evidence>
<protein>
    <submittedName>
        <fullName evidence="3">Integrase</fullName>
    </submittedName>
</protein>
<evidence type="ECO:0000256" key="1">
    <source>
        <dbReference type="ARBA" id="ARBA00009277"/>
    </source>
</evidence>
<evidence type="ECO:0000313" key="3">
    <source>
        <dbReference type="EMBL" id="OUQ04818.1"/>
    </source>
</evidence>
<dbReference type="InterPro" id="IPR012337">
    <property type="entry name" value="RNaseH-like_sf"/>
</dbReference>
<dbReference type="Pfam" id="PF22483">
    <property type="entry name" value="Mu-transpos_C_2"/>
    <property type="match status" value="1"/>
</dbReference>
<feature type="domain" description="Integrase catalytic" evidence="2">
    <location>
        <begin position="133"/>
        <end position="313"/>
    </location>
</feature>
<dbReference type="RefSeq" id="WP_087256969.1">
    <property type="nucleotide sequence ID" value="NZ_JBKXQP010000023.1"/>
</dbReference>